<sequence>MDVALVAERWEENQEHLKQHLGESTSQLFGARWVLMPSAPYPRYNHVGCIRVDGDQVEAMIAAARAFFWEHGLPHVAFLITPATRPADLADRLLREGFRTETVPVMVWDGTPLPAPRSPDLRVVRMLPGQWELFWQVMRQVFFPGADGDYLAAGRKGVEVADALGARHYVAFLGQQPVGGGTLYPHARMGGIYNLCTLPAYQRRGVATAVIRTCIADALEMGCEHVALTPTAMGRRLYLRLGFRDAYVERYLFQRIGPLVPEAATGRG</sequence>
<dbReference type="InterPro" id="IPR000182">
    <property type="entry name" value="GNAT_dom"/>
</dbReference>
<name>A0A953HZS4_SYMTR</name>
<dbReference type="GO" id="GO:0016747">
    <property type="term" value="F:acyltransferase activity, transferring groups other than amino-acyl groups"/>
    <property type="evidence" value="ECO:0007669"/>
    <property type="project" value="InterPro"/>
</dbReference>
<dbReference type="InterPro" id="IPR016181">
    <property type="entry name" value="Acyl_CoA_acyltransferase"/>
</dbReference>
<organism evidence="2 3">
    <name type="scientific">Symbiobacterium thermophilum</name>
    <dbReference type="NCBI Taxonomy" id="2734"/>
    <lineage>
        <taxon>Bacteria</taxon>
        <taxon>Bacillati</taxon>
        <taxon>Bacillota</taxon>
        <taxon>Clostridia</taxon>
        <taxon>Eubacteriales</taxon>
        <taxon>Symbiobacteriaceae</taxon>
        <taxon>Symbiobacterium</taxon>
    </lineage>
</organism>
<dbReference type="AlphaFoldDB" id="A0A953HZS4"/>
<dbReference type="OMA" id="AIISYYH"/>
<gene>
    <name evidence="2" type="ORF">CWE10_01755</name>
</gene>
<comment type="caution">
    <text evidence="2">The sequence shown here is derived from an EMBL/GenBank/DDBJ whole genome shotgun (WGS) entry which is preliminary data.</text>
</comment>
<proteinExistence type="predicted"/>
<evidence type="ECO:0000313" key="3">
    <source>
        <dbReference type="Proteomes" id="UP000732377"/>
    </source>
</evidence>
<dbReference type="Gene3D" id="3.40.630.30">
    <property type="match status" value="1"/>
</dbReference>
<dbReference type="RefSeq" id="WP_011196768.1">
    <property type="nucleotide sequence ID" value="NZ_PIUK01000007.1"/>
</dbReference>
<dbReference type="EMBL" id="PIUK01000007">
    <property type="protein sequence ID" value="MBY6274935.1"/>
    <property type="molecule type" value="Genomic_DNA"/>
</dbReference>
<accession>A0A953HZS4</accession>
<dbReference type="PROSITE" id="PS51186">
    <property type="entry name" value="GNAT"/>
    <property type="match status" value="1"/>
</dbReference>
<feature type="domain" description="N-acetyltransferase" evidence="1">
    <location>
        <begin position="121"/>
        <end position="261"/>
    </location>
</feature>
<dbReference type="Proteomes" id="UP000732377">
    <property type="component" value="Unassembled WGS sequence"/>
</dbReference>
<protein>
    <submittedName>
        <fullName evidence="2">N-acetyltransferase</fullName>
    </submittedName>
</protein>
<evidence type="ECO:0000313" key="2">
    <source>
        <dbReference type="EMBL" id="MBY6274935.1"/>
    </source>
</evidence>
<dbReference type="Pfam" id="PF00583">
    <property type="entry name" value="Acetyltransf_1"/>
    <property type="match status" value="1"/>
</dbReference>
<dbReference type="CDD" id="cd04301">
    <property type="entry name" value="NAT_SF"/>
    <property type="match status" value="1"/>
</dbReference>
<dbReference type="SUPFAM" id="SSF55729">
    <property type="entry name" value="Acyl-CoA N-acyltransferases (Nat)"/>
    <property type="match status" value="1"/>
</dbReference>
<evidence type="ECO:0000259" key="1">
    <source>
        <dbReference type="PROSITE" id="PS51186"/>
    </source>
</evidence>
<reference evidence="2" key="1">
    <citation type="submission" date="2017-11" db="EMBL/GenBank/DDBJ databases">
        <title>Three new genomes from thermophilic consortium.</title>
        <authorList>
            <person name="Quaggio R."/>
            <person name="Amgarten D."/>
            <person name="Setubal J.C."/>
        </authorList>
    </citation>
    <scope>NUCLEOTIDE SEQUENCE</scope>
    <source>
        <strain evidence="2">ZCTH01-B2</strain>
    </source>
</reference>